<dbReference type="Pfam" id="PF01556">
    <property type="entry name" value="DnaJ_C"/>
    <property type="match status" value="1"/>
</dbReference>
<keyword evidence="11" id="KW-1185">Reference proteome</keyword>
<dbReference type="HAMAP" id="MF_01152">
    <property type="entry name" value="DnaJ"/>
    <property type="match status" value="1"/>
</dbReference>
<dbReference type="Pfam" id="PF00226">
    <property type="entry name" value="DnaJ"/>
    <property type="match status" value="1"/>
</dbReference>
<organism evidence="10 11">
    <name type="scientific">Necator americanus</name>
    <name type="common">Human hookworm</name>
    <dbReference type="NCBI Taxonomy" id="51031"/>
    <lineage>
        <taxon>Eukaryota</taxon>
        <taxon>Metazoa</taxon>
        <taxon>Ecdysozoa</taxon>
        <taxon>Nematoda</taxon>
        <taxon>Chromadorea</taxon>
        <taxon>Rhabditida</taxon>
        <taxon>Rhabditina</taxon>
        <taxon>Rhabditomorpha</taxon>
        <taxon>Strongyloidea</taxon>
        <taxon>Ancylostomatidae</taxon>
        <taxon>Bunostominae</taxon>
        <taxon>Necator</taxon>
    </lineage>
</organism>
<feature type="zinc finger region" description="CR-type" evidence="6">
    <location>
        <begin position="227"/>
        <end position="306"/>
    </location>
</feature>
<dbReference type="PANTHER" id="PTHR44145">
    <property type="entry name" value="DNAJ HOMOLOG SUBFAMILY A MEMBER 3, MITOCHONDRIAL"/>
    <property type="match status" value="1"/>
</dbReference>
<dbReference type="PROSITE" id="PS51188">
    <property type="entry name" value="ZF_CR"/>
    <property type="match status" value="1"/>
</dbReference>
<keyword evidence="2" id="KW-0677">Repeat</keyword>
<dbReference type="InterPro" id="IPR018253">
    <property type="entry name" value="DnaJ_domain_CS"/>
</dbReference>
<keyword evidence="5" id="KW-0143">Chaperone</keyword>
<dbReference type="CDD" id="cd06257">
    <property type="entry name" value="DnaJ"/>
    <property type="match status" value="1"/>
</dbReference>
<feature type="domain" description="J" evidence="8">
    <location>
        <begin position="93"/>
        <end position="157"/>
    </location>
</feature>
<dbReference type="PANTHER" id="PTHR44145:SF3">
    <property type="entry name" value="DNAJ HOMOLOG SUBFAMILY A MEMBER 3, MITOCHONDRIAL"/>
    <property type="match status" value="1"/>
</dbReference>
<dbReference type="SMART" id="SM00271">
    <property type="entry name" value="DnaJ"/>
    <property type="match status" value="1"/>
</dbReference>
<name>A0ABR1CWJ6_NECAM</name>
<dbReference type="InterPro" id="IPR051938">
    <property type="entry name" value="Apopto_cytoskel_mod"/>
</dbReference>
<dbReference type="EMBL" id="JAVFWL010000003">
    <property type="protein sequence ID" value="KAK6741840.1"/>
    <property type="molecule type" value="Genomic_DNA"/>
</dbReference>
<dbReference type="PRINTS" id="PR00625">
    <property type="entry name" value="JDOMAIN"/>
</dbReference>
<accession>A0ABR1CWJ6</accession>
<reference evidence="10 11" key="1">
    <citation type="submission" date="2023-08" db="EMBL/GenBank/DDBJ databases">
        <title>A Necator americanus chromosomal reference genome.</title>
        <authorList>
            <person name="Ilik V."/>
            <person name="Petrzelkova K.J."/>
            <person name="Pardy F."/>
            <person name="Fuh T."/>
            <person name="Niatou-Singa F.S."/>
            <person name="Gouil Q."/>
            <person name="Baker L."/>
            <person name="Ritchie M.E."/>
            <person name="Jex A.R."/>
            <person name="Gazzola D."/>
            <person name="Li H."/>
            <person name="Toshio Fujiwara R."/>
            <person name="Zhan B."/>
            <person name="Aroian R.V."/>
            <person name="Pafco B."/>
            <person name="Schwarz E.M."/>
        </authorList>
    </citation>
    <scope>NUCLEOTIDE SEQUENCE [LARGE SCALE GENOMIC DNA]</scope>
    <source>
        <strain evidence="10 11">Aroian</strain>
        <tissue evidence="10">Whole animal</tissue>
    </source>
</reference>
<dbReference type="CDD" id="cd10747">
    <property type="entry name" value="DnaJ_C"/>
    <property type="match status" value="1"/>
</dbReference>
<dbReference type="InterPro" id="IPR002939">
    <property type="entry name" value="DnaJ_C"/>
</dbReference>
<dbReference type="Proteomes" id="UP001303046">
    <property type="component" value="Unassembled WGS sequence"/>
</dbReference>
<dbReference type="SUPFAM" id="SSF46565">
    <property type="entry name" value="Chaperone J-domain"/>
    <property type="match status" value="1"/>
</dbReference>
<proteinExistence type="inferred from homology"/>
<dbReference type="SUPFAM" id="SSF57938">
    <property type="entry name" value="DnaJ/Hsp40 cysteine-rich domain"/>
    <property type="match status" value="1"/>
</dbReference>
<gene>
    <name evidence="10" type="primary">Necator_chrIII.g10375</name>
    <name evidence="10" type="ORF">RB195_009610</name>
</gene>
<dbReference type="Pfam" id="PF00684">
    <property type="entry name" value="DnaJ_CXXCXGXG"/>
    <property type="match status" value="1"/>
</dbReference>
<dbReference type="InterPro" id="IPR001623">
    <property type="entry name" value="DnaJ_domain"/>
</dbReference>
<keyword evidence="4 6" id="KW-0862">Zinc</keyword>
<evidence type="ECO:0000256" key="5">
    <source>
        <dbReference type="ARBA" id="ARBA00023186"/>
    </source>
</evidence>
<evidence type="ECO:0000256" key="3">
    <source>
        <dbReference type="ARBA" id="ARBA00022771"/>
    </source>
</evidence>
<feature type="region of interest" description="Disordered" evidence="7">
    <location>
        <begin position="441"/>
        <end position="507"/>
    </location>
</feature>
<evidence type="ECO:0000259" key="9">
    <source>
        <dbReference type="PROSITE" id="PS51188"/>
    </source>
</evidence>
<dbReference type="Gene3D" id="1.10.287.110">
    <property type="entry name" value="DnaJ domain"/>
    <property type="match status" value="1"/>
</dbReference>
<dbReference type="Gene3D" id="2.10.230.10">
    <property type="entry name" value="Heat shock protein DnaJ, cysteine-rich domain"/>
    <property type="match status" value="1"/>
</dbReference>
<evidence type="ECO:0008006" key="12">
    <source>
        <dbReference type="Google" id="ProtNLM"/>
    </source>
</evidence>
<dbReference type="InterPro" id="IPR036869">
    <property type="entry name" value="J_dom_sf"/>
</dbReference>
<feature type="domain" description="CR-type" evidence="9">
    <location>
        <begin position="227"/>
        <end position="306"/>
    </location>
</feature>
<evidence type="ECO:0000313" key="10">
    <source>
        <dbReference type="EMBL" id="KAK6741840.1"/>
    </source>
</evidence>
<comment type="caution">
    <text evidence="10">The sequence shown here is derived from an EMBL/GenBank/DDBJ whole genome shotgun (WGS) entry which is preliminary data.</text>
</comment>
<protein>
    <recommendedName>
        <fullName evidence="12">Chaperone protein DnaJ</fullName>
    </recommendedName>
</protein>
<dbReference type="Gene3D" id="2.60.260.20">
    <property type="entry name" value="Urease metallochaperone UreE, N-terminal domain"/>
    <property type="match status" value="2"/>
</dbReference>
<keyword evidence="3 6" id="KW-0863">Zinc-finger</keyword>
<feature type="compositionally biased region" description="Basic and acidic residues" evidence="7">
    <location>
        <begin position="490"/>
        <end position="499"/>
    </location>
</feature>
<evidence type="ECO:0000256" key="1">
    <source>
        <dbReference type="ARBA" id="ARBA00022723"/>
    </source>
</evidence>
<keyword evidence="1 6" id="KW-0479">Metal-binding</keyword>
<dbReference type="InterPro" id="IPR008971">
    <property type="entry name" value="HSP40/DnaJ_pept-bd"/>
</dbReference>
<sequence length="507" mass="56574">MSAEVLIPLPSVFRYDISYFLNISVLINGMIVLSRTGLPAKRCATLILNHIAPLSICSSNIQLRRTAPERRRISLECSSRRCLHSSRPSSKEDYYKTLGVKKDASAKEIKKAYFQLAKKYHPDVNKSKEAQEKFQEISEAYEVLSDDNKRQEYDTFGSSTSRAGGAGGPGGEWQYKGTVDVNEIFRRAFGFGRDGGFNWDSFADSQFGHSHAQEMVMDISFEEAVRGTQKNIYVNVVEDCLRCKGTQVEPGYKKVSCPYCNGTGMISQRLQGGFFYQASCNRCGGSGHYNKNPCQECEGHGQSVQRRQVSFNVPAGTNDKDRVRFQVGKNQIYMMFNVAPSLKFRRDKDDIHCDVEINIAQAVLGGTVKVPGIMEDTYVHIPPGTNSHTKMRLSGKGVKRLHAVGYGDQYIHIKVVVPSHLSAEQRALMLAWAATEKPKSGTVKGLDEYSARSSSEHRQQKQESKTQNSEEDQSPTAIDIRKVGGTQTHHSKDSSEERHSKKHSASS</sequence>
<dbReference type="PROSITE" id="PS50076">
    <property type="entry name" value="DNAJ_2"/>
    <property type="match status" value="1"/>
</dbReference>
<evidence type="ECO:0000313" key="11">
    <source>
        <dbReference type="Proteomes" id="UP001303046"/>
    </source>
</evidence>
<dbReference type="InterPro" id="IPR001305">
    <property type="entry name" value="HSP_DnaJ_Cys-rich_dom"/>
</dbReference>
<dbReference type="InterPro" id="IPR036410">
    <property type="entry name" value="HSP_DnaJ_Cys-rich_dom_sf"/>
</dbReference>
<evidence type="ECO:0000256" key="7">
    <source>
        <dbReference type="SAM" id="MobiDB-lite"/>
    </source>
</evidence>
<dbReference type="InterPro" id="IPR012724">
    <property type="entry name" value="DnaJ"/>
</dbReference>
<evidence type="ECO:0000256" key="6">
    <source>
        <dbReference type="PROSITE-ProRule" id="PRU00546"/>
    </source>
</evidence>
<evidence type="ECO:0000259" key="8">
    <source>
        <dbReference type="PROSITE" id="PS50076"/>
    </source>
</evidence>
<dbReference type="CDD" id="cd10719">
    <property type="entry name" value="DnaJ_zf"/>
    <property type="match status" value="1"/>
</dbReference>
<feature type="compositionally biased region" description="Basic and acidic residues" evidence="7">
    <location>
        <begin position="445"/>
        <end position="464"/>
    </location>
</feature>
<evidence type="ECO:0000256" key="4">
    <source>
        <dbReference type="ARBA" id="ARBA00022833"/>
    </source>
</evidence>
<dbReference type="SUPFAM" id="SSF49493">
    <property type="entry name" value="HSP40/DnaJ peptide-binding domain"/>
    <property type="match status" value="2"/>
</dbReference>
<evidence type="ECO:0000256" key="2">
    <source>
        <dbReference type="ARBA" id="ARBA00022737"/>
    </source>
</evidence>
<dbReference type="PROSITE" id="PS00636">
    <property type="entry name" value="DNAJ_1"/>
    <property type="match status" value="1"/>
</dbReference>